<reference evidence="1 2" key="1">
    <citation type="submission" date="2018-08" db="EMBL/GenBank/DDBJ databases">
        <authorList>
            <person name="Laetsch R D."/>
            <person name="Stevens L."/>
            <person name="Kumar S."/>
            <person name="Blaxter L. M."/>
        </authorList>
    </citation>
    <scope>NUCLEOTIDE SEQUENCE [LARGE SCALE GENOMIC DNA]</scope>
</reference>
<organism evidence="1 2">
    <name type="scientific">Onchocerca ochengi</name>
    <name type="common">Filarial nematode worm</name>
    <dbReference type="NCBI Taxonomy" id="42157"/>
    <lineage>
        <taxon>Eukaryota</taxon>
        <taxon>Metazoa</taxon>
        <taxon>Ecdysozoa</taxon>
        <taxon>Nematoda</taxon>
        <taxon>Chromadorea</taxon>
        <taxon>Rhabditida</taxon>
        <taxon>Spirurina</taxon>
        <taxon>Spiruromorpha</taxon>
        <taxon>Filarioidea</taxon>
        <taxon>Onchocercidae</taxon>
        <taxon>Onchocerca</taxon>
    </lineage>
</organism>
<dbReference type="AlphaFoldDB" id="A0A3P7LB89"/>
<proteinExistence type="predicted"/>
<dbReference type="OrthoDB" id="5791400at2759"/>
<evidence type="ECO:0000313" key="1">
    <source>
        <dbReference type="EMBL" id="VDN03171.1"/>
    </source>
</evidence>
<accession>A0A3P7LB89</accession>
<keyword evidence="2" id="KW-1185">Reference proteome</keyword>
<name>A0A3P7LB89_ONCOC</name>
<gene>
    <name evidence="1" type="ORF">NOO_LOCUS13564</name>
</gene>
<dbReference type="EMBL" id="UYRW01016419">
    <property type="protein sequence ID" value="VDN03171.1"/>
    <property type="molecule type" value="Genomic_DNA"/>
</dbReference>
<feature type="non-terminal residue" evidence="1">
    <location>
        <position position="1"/>
    </location>
</feature>
<sequence length="103" mass="11325">YFPDVKSIITVRLTDRNGIVALTVTIDHKTGILFTKRDRFDEENVPCVNFGSSKQFSAQMLGRIEIGVYPIRYKVLILICNNLSNATKAGSFVSNGIGGSVTL</sequence>
<dbReference type="Proteomes" id="UP000271087">
    <property type="component" value="Unassembled WGS sequence"/>
</dbReference>
<protein>
    <submittedName>
        <fullName evidence="1">Uncharacterized protein</fullName>
    </submittedName>
</protein>
<evidence type="ECO:0000313" key="2">
    <source>
        <dbReference type="Proteomes" id="UP000271087"/>
    </source>
</evidence>